<feature type="domain" description="RNase III" evidence="7">
    <location>
        <begin position="21"/>
        <end position="116"/>
    </location>
</feature>
<keyword evidence="6" id="KW-0699">rRNA-binding</keyword>
<evidence type="ECO:0000256" key="3">
    <source>
        <dbReference type="ARBA" id="ARBA00022722"/>
    </source>
</evidence>
<dbReference type="PANTHER" id="PTHR34276:SF1">
    <property type="entry name" value="MINI-RIBONUCLEASE 3"/>
    <property type="match status" value="1"/>
</dbReference>
<comment type="similarity">
    <text evidence="6">Belongs to the MrnC RNase family.</text>
</comment>
<feature type="active site" evidence="6">
    <location>
        <position position="27"/>
    </location>
</feature>
<reference evidence="9" key="1">
    <citation type="journal article" date="2014" name="Sci. Data">
        <title>Genomes of diverse isolates of the marine cyanobacterium Prochlorococcus.</title>
        <authorList>
            <person name="Biller S."/>
            <person name="Berube P."/>
            <person name="Thompson J."/>
            <person name="Kelly L."/>
            <person name="Roggensack S."/>
            <person name="Awad L."/>
            <person name="Roache-Johnson K."/>
            <person name="Ding H."/>
            <person name="Giovannoni S.J."/>
            <person name="Moore L.R."/>
            <person name="Chisholm S.W."/>
        </authorList>
    </citation>
    <scope>NUCLEOTIDE SEQUENCE [LARGE SCALE GENOMIC DNA]</scope>
    <source>
        <strain evidence="9">GP2</strain>
    </source>
</reference>
<dbReference type="STRING" id="59925.EU91_0882"/>
<comment type="caution">
    <text evidence="8">The sequence shown here is derived from an EMBL/GenBank/DDBJ whole genome shotgun (WGS) entry which is preliminary data.</text>
</comment>
<dbReference type="InterPro" id="IPR008226">
    <property type="entry name" value="Mini3_fam"/>
</dbReference>
<name>A0A0A1ZHZ1_PROMR</name>
<keyword evidence="3 6" id="KW-0540">Nuclease</keyword>
<evidence type="ECO:0000259" key="7">
    <source>
        <dbReference type="Pfam" id="PF00636"/>
    </source>
</evidence>
<dbReference type="InterPro" id="IPR036389">
    <property type="entry name" value="RNase_III_sf"/>
</dbReference>
<dbReference type="EC" id="3.1.26.-" evidence="6"/>
<dbReference type="Pfam" id="PF00636">
    <property type="entry name" value="Ribonuclease_3"/>
    <property type="match status" value="1"/>
</dbReference>
<dbReference type="AlphaFoldDB" id="A0A0A1ZHZ1"/>
<evidence type="ECO:0000256" key="6">
    <source>
        <dbReference type="HAMAP-Rule" id="MF_01468"/>
    </source>
</evidence>
<comment type="cofactor">
    <cofactor evidence="6">
        <name>Mg(2+)</name>
        <dbReference type="ChEBI" id="CHEBI:18420"/>
    </cofactor>
</comment>
<dbReference type="Proteomes" id="UP000030598">
    <property type="component" value="Unassembled WGS sequence"/>
</dbReference>
<sequence>MNYWIQNLDPYGSPEEIGVIQLAWLGDSVWELHQRLRYVHFPLKSKDLHLSVVQEVKANTQSKSLAEIEHLLSANEIDLIRRARNKSKRCPKSTDPAVYSRATGFETLIGWLFLKDPKRLSILFEYLEVNMKS</sequence>
<evidence type="ECO:0000256" key="2">
    <source>
        <dbReference type="ARBA" id="ARBA00022552"/>
    </source>
</evidence>
<evidence type="ECO:0000313" key="9">
    <source>
        <dbReference type="Proteomes" id="UP000030598"/>
    </source>
</evidence>
<dbReference type="GO" id="GO:0019843">
    <property type="term" value="F:rRNA binding"/>
    <property type="evidence" value="ECO:0007669"/>
    <property type="project" value="UniProtKB-UniRule"/>
</dbReference>
<comment type="subunit">
    <text evidence="6">Homodimer.</text>
</comment>
<evidence type="ECO:0000313" key="8">
    <source>
        <dbReference type="EMBL" id="KGF87848.1"/>
    </source>
</evidence>
<keyword evidence="4 6" id="KW-0255">Endonuclease</keyword>
<organism evidence="8 9">
    <name type="scientific">Prochlorococcus marinus str. GP2</name>
    <dbReference type="NCBI Taxonomy" id="59925"/>
    <lineage>
        <taxon>Bacteria</taxon>
        <taxon>Bacillati</taxon>
        <taxon>Cyanobacteriota</taxon>
        <taxon>Cyanophyceae</taxon>
        <taxon>Synechococcales</taxon>
        <taxon>Prochlorococcaceae</taxon>
        <taxon>Prochlorococcus</taxon>
    </lineage>
</organism>
<dbReference type="GO" id="GO:0005737">
    <property type="term" value="C:cytoplasm"/>
    <property type="evidence" value="ECO:0007669"/>
    <property type="project" value="UniProtKB-SubCell"/>
</dbReference>
<proteinExistence type="inferred from homology"/>
<comment type="subcellular location">
    <subcellularLocation>
        <location evidence="6">Cytoplasm</location>
    </subcellularLocation>
</comment>
<keyword evidence="6" id="KW-0694">RNA-binding</keyword>
<dbReference type="eggNOG" id="COG1939">
    <property type="taxonomic scope" value="Bacteria"/>
</dbReference>
<dbReference type="SUPFAM" id="SSF69065">
    <property type="entry name" value="RNase III domain-like"/>
    <property type="match status" value="1"/>
</dbReference>
<comment type="function">
    <text evidence="6">Involved in correct processing of both the 5' and 3' ends of 23S rRNA precursor. Processes 30S rRNA precursor transcript even in absence of ribonuclease 3 (Rnc); Rnc processes 30S rRNA into smaller rRNA precursors.</text>
</comment>
<keyword evidence="6" id="KW-0963">Cytoplasm</keyword>
<dbReference type="RefSeq" id="WP_032524381.1">
    <property type="nucleotide sequence ID" value="NZ_CP138934.1"/>
</dbReference>
<dbReference type="GO" id="GO:0004525">
    <property type="term" value="F:ribonuclease III activity"/>
    <property type="evidence" value="ECO:0007669"/>
    <property type="project" value="InterPro"/>
</dbReference>
<accession>A0A0A1ZHZ1</accession>
<dbReference type="HAMAP" id="MF_01468">
    <property type="entry name" value="RNase_Mini_III"/>
    <property type="match status" value="1"/>
</dbReference>
<keyword evidence="2 6" id="KW-0698">rRNA processing</keyword>
<dbReference type="EMBL" id="JNAH01000004">
    <property type="protein sequence ID" value="KGF87848.1"/>
    <property type="molecule type" value="Genomic_DNA"/>
</dbReference>
<keyword evidence="1 6" id="KW-0690">Ribosome biogenesis</keyword>
<keyword evidence="6" id="KW-0460">Magnesium</keyword>
<dbReference type="Gene3D" id="1.10.1520.10">
    <property type="entry name" value="Ribonuclease III domain"/>
    <property type="match status" value="1"/>
</dbReference>
<gene>
    <name evidence="6" type="primary">mrnC</name>
    <name evidence="8" type="ORF">EU91_0882</name>
</gene>
<evidence type="ECO:0000256" key="1">
    <source>
        <dbReference type="ARBA" id="ARBA00022517"/>
    </source>
</evidence>
<dbReference type="PANTHER" id="PTHR34276">
    <property type="entry name" value="MINI-RIBONUCLEASE 3"/>
    <property type="match status" value="1"/>
</dbReference>
<dbReference type="OrthoDB" id="46571at2"/>
<dbReference type="InterPro" id="IPR000999">
    <property type="entry name" value="RNase_III_dom"/>
</dbReference>
<dbReference type="GO" id="GO:0006364">
    <property type="term" value="P:rRNA processing"/>
    <property type="evidence" value="ECO:0007669"/>
    <property type="project" value="UniProtKB-UniRule"/>
</dbReference>
<evidence type="ECO:0000256" key="5">
    <source>
        <dbReference type="ARBA" id="ARBA00022801"/>
    </source>
</evidence>
<dbReference type="PIRSF" id="PIRSF005520">
    <property type="entry name" value="UCP005520"/>
    <property type="match status" value="1"/>
</dbReference>
<evidence type="ECO:0000256" key="4">
    <source>
        <dbReference type="ARBA" id="ARBA00022759"/>
    </source>
</evidence>
<protein>
    <recommendedName>
        <fullName evidence="6">Mini-ribonuclease 3</fullName>
        <shortName evidence="6">Mini-3</shortName>
        <shortName evidence="6">Mini-RNase 3</shortName>
        <ecNumber evidence="6">3.1.26.-</ecNumber>
    </recommendedName>
    <alternativeName>
        <fullName evidence="6">Mini-RNase III</fullName>
        <shortName evidence="6">Mini-III</shortName>
    </alternativeName>
</protein>
<keyword evidence="5 6" id="KW-0378">Hydrolase</keyword>